<accession>A0A2T6CCL2</accession>
<sequence>MGEAVCLPVVHLTGQMAQVEKLGEAVCLPQTPSENICSQKGGAVGREPMMELDHVAVAGETLAAAQAHVEAALEVSLQQGGEHDVFFTHNMLLGLEEGLYLEAIAINPDGAVPIRARWFDLDRFSGAARLSNWICRCTDLDATLAALPDGFGAPVSLQRGDLRWRMAVPESGILPYDNCAPALIEWEGAAHPAARLDQKGCRMTGLTVRHPQAAELAQLLAPHLQGAFVAFETGLAGLEARFDVAGQARVLR</sequence>
<evidence type="ECO:0000259" key="1">
    <source>
        <dbReference type="Pfam" id="PF13468"/>
    </source>
</evidence>
<evidence type="ECO:0000313" key="3">
    <source>
        <dbReference type="Proteomes" id="UP000244092"/>
    </source>
</evidence>
<dbReference type="Gene3D" id="3.10.180.10">
    <property type="entry name" value="2,3-Dihydroxybiphenyl 1,2-Dioxygenase, domain 1"/>
    <property type="match status" value="1"/>
</dbReference>
<feature type="domain" description="Glyoxalase-like" evidence="1">
    <location>
        <begin position="52"/>
        <end position="221"/>
    </location>
</feature>
<proteinExistence type="predicted"/>
<comment type="caution">
    <text evidence="2">The sequence shown here is derived from an EMBL/GenBank/DDBJ whole genome shotgun (WGS) entry which is preliminary data.</text>
</comment>
<dbReference type="InterPro" id="IPR029068">
    <property type="entry name" value="Glyas_Bleomycin-R_OHBP_Dase"/>
</dbReference>
<organism evidence="2 3">
    <name type="scientific">Sulfitobacter mediterraneus</name>
    <dbReference type="NCBI Taxonomy" id="83219"/>
    <lineage>
        <taxon>Bacteria</taxon>
        <taxon>Pseudomonadati</taxon>
        <taxon>Pseudomonadota</taxon>
        <taxon>Alphaproteobacteria</taxon>
        <taxon>Rhodobacterales</taxon>
        <taxon>Roseobacteraceae</taxon>
        <taxon>Sulfitobacter</taxon>
    </lineage>
</organism>
<dbReference type="AlphaFoldDB" id="A0A2T6CCL2"/>
<evidence type="ECO:0000313" key="2">
    <source>
        <dbReference type="EMBL" id="PTX73211.1"/>
    </source>
</evidence>
<dbReference type="Pfam" id="PF13468">
    <property type="entry name" value="Glyoxalase_3"/>
    <property type="match status" value="1"/>
</dbReference>
<reference evidence="2 3" key="1">
    <citation type="submission" date="2018-04" db="EMBL/GenBank/DDBJ databases">
        <title>Genomic Encyclopedia of Archaeal and Bacterial Type Strains, Phase II (KMG-II): from individual species to whole genera.</title>
        <authorList>
            <person name="Goeker M."/>
        </authorList>
    </citation>
    <scope>NUCLEOTIDE SEQUENCE [LARGE SCALE GENOMIC DNA]</scope>
    <source>
        <strain evidence="2 3">DSM 12244</strain>
    </source>
</reference>
<dbReference type="Proteomes" id="UP000244092">
    <property type="component" value="Unassembled WGS sequence"/>
</dbReference>
<name>A0A2T6CCL2_9RHOB</name>
<gene>
    <name evidence="2" type="ORF">C8N31_108119</name>
</gene>
<dbReference type="EMBL" id="QBKU01000008">
    <property type="protein sequence ID" value="PTX73211.1"/>
    <property type="molecule type" value="Genomic_DNA"/>
</dbReference>
<protein>
    <submittedName>
        <fullName evidence="2">Glyoxalase-like protein</fullName>
    </submittedName>
</protein>
<dbReference type="InterPro" id="IPR025870">
    <property type="entry name" value="Glyoxalase-like_dom"/>
</dbReference>